<gene>
    <name evidence="2" type="ORF">K7432_000163</name>
</gene>
<dbReference type="Pfam" id="PF12867">
    <property type="entry name" value="DinB_2"/>
    <property type="match status" value="1"/>
</dbReference>
<comment type="caution">
    <text evidence="2">The sequence shown here is derived from an EMBL/GenBank/DDBJ whole genome shotgun (WGS) entry which is preliminary data.</text>
</comment>
<evidence type="ECO:0000313" key="3">
    <source>
        <dbReference type="Proteomes" id="UP001479436"/>
    </source>
</evidence>
<dbReference type="InterPro" id="IPR024775">
    <property type="entry name" value="DinB-like"/>
</dbReference>
<sequence>MTKNTSVPTEKTDKDYELGSVAAEVLQQSKALLESLPDALLFTKESVFVPKSNIAKHVRHLVDHYRLLLVNKPDTPCIQNGQTIWAVDYDSRDRNVPMETDKQIAIQEIEKLQTKILNNTMSLDTPVRLLAIVNSTEDKESEFLSNYGRELWFCIHHAIHHHALIKVICIEHKIDIPEEFGVAPSTQKHYQKS</sequence>
<evidence type="ECO:0000259" key="1">
    <source>
        <dbReference type="Pfam" id="PF12867"/>
    </source>
</evidence>
<proteinExistence type="predicted"/>
<organism evidence="2 3">
    <name type="scientific">Basidiobolus ranarum</name>
    <dbReference type="NCBI Taxonomy" id="34480"/>
    <lineage>
        <taxon>Eukaryota</taxon>
        <taxon>Fungi</taxon>
        <taxon>Fungi incertae sedis</taxon>
        <taxon>Zoopagomycota</taxon>
        <taxon>Entomophthoromycotina</taxon>
        <taxon>Basidiobolomycetes</taxon>
        <taxon>Basidiobolales</taxon>
        <taxon>Basidiobolaceae</taxon>
        <taxon>Basidiobolus</taxon>
    </lineage>
</organism>
<feature type="domain" description="DinB-like" evidence="1">
    <location>
        <begin position="27"/>
        <end position="165"/>
    </location>
</feature>
<keyword evidence="3" id="KW-1185">Reference proteome</keyword>
<dbReference type="Proteomes" id="UP001479436">
    <property type="component" value="Unassembled WGS sequence"/>
</dbReference>
<protein>
    <recommendedName>
        <fullName evidence="1">DinB-like domain-containing protein</fullName>
    </recommendedName>
</protein>
<reference evidence="2 3" key="1">
    <citation type="submission" date="2023-04" db="EMBL/GenBank/DDBJ databases">
        <title>Genome of Basidiobolus ranarum AG-B5.</title>
        <authorList>
            <person name="Stajich J.E."/>
            <person name="Carter-House D."/>
            <person name="Gryganskyi A."/>
        </authorList>
    </citation>
    <scope>NUCLEOTIDE SEQUENCE [LARGE SCALE GENOMIC DNA]</scope>
    <source>
        <strain evidence="2 3">AG-B5</strain>
    </source>
</reference>
<dbReference type="PANTHER" id="PTHR39473:SF1">
    <property type="entry name" value="DINB-LIKE DOMAIN-CONTAINING PROTEIN"/>
    <property type="match status" value="1"/>
</dbReference>
<accession>A0ABR2WBQ8</accession>
<evidence type="ECO:0000313" key="2">
    <source>
        <dbReference type="EMBL" id="KAK9729650.1"/>
    </source>
</evidence>
<dbReference type="PANTHER" id="PTHR39473">
    <property type="match status" value="1"/>
</dbReference>
<dbReference type="EMBL" id="JASJQH010006878">
    <property type="protein sequence ID" value="KAK9729650.1"/>
    <property type="molecule type" value="Genomic_DNA"/>
</dbReference>
<name>A0ABR2WBQ8_9FUNG</name>